<feature type="binding site" evidence="7">
    <location>
        <position position="178"/>
    </location>
    <ligand>
        <name>L-aspartate</name>
        <dbReference type="ChEBI" id="CHEBI:29991"/>
    </ligand>
</feature>
<keyword evidence="6 7" id="KW-0030">Aminoacyl-tRNA synthetase</keyword>
<dbReference type="InterPro" id="IPR045864">
    <property type="entry name" value="aa-tRNA-synth_II/BPL/LPL"/>
</dbReference>
<feature type="binding site" evidence="7">
    <location>
        <position position="451"/>
    </location>
    <ligand>
        <name>L-aspartate</name>
        <dbReference type="ChEBI" id="CHEBI:29991"/>
    </ligand>
</feature>
<dbReference type="InterPro" id="IPR004365">
    <property type="entry name" value="NA-bd_OB_tRNA"/>
</dbReference>
<dbReference type="NCBIfam" id="TIGR00459">
    <property type="entry name" value="aspS_bact"/>
    <property type="match status" value="1"/>
</dbReference>
<feature type="binding site" evidence="7">
    <location>
        <begin position="224"/>
        <end position="226"/>
    </location>
    <ligand>
        <name>ATP</name>
        <dbReference type="ChEBI" id="CHEBI:30616"/>
    </ligand>
</feature>
<comment type="subcellular location">
    <subcellularLocation>
        <location evidence="7">Cytoplasm</location>
    </subcellularLocation>
</comment>
<comment type="caution">
    <text evidence="9">The sequence shown here is derived from an EMBL/GenBank/DDBJ whole genome shotgun (WGS) entry which is preliminary data.</text>
</comment>
<dbReference type="SUPFAM" id="SSF55681">
    <property type="entry name" value="Class II aaRS and biotin synthetases"/>
    <property type="match status" value="1"/>
</dbReference>
<dbReference type="Gene3D" id="3.30.1360.30">
    <property type="entry name" value="GAD-like domain"/>
    <property type="match status" value="1"/>
</dbReference>
<dbReference type="PANTHER" id="PTHR22594:SF5">
    <property type="entry name" value="ASPARTATE--TRNA LIGASE, MITOCHONDRIAL"/>
    <property type="match status" value="1"/>
</dbReference>
<feature type="binding site" evidence="7">
    <location>
        <position position="485"/>
    </location>
    <ligand>
        <name>ATP</name>
        <dbReference type="ChEBI" id="CHEBI:30616"/>
    </ligand>
</feature>
<dbReference type="PRINTS" id="PR01042">
    <property type="entry name" value="TRNASYNTHASP"/>
</dbReference>
<evidence type="ECO:0000313" key="9">
    <source>
        <dbReference type="EMBL" id="TLD41443.1"/>
    </source>
</evidence>
<comment type="subunit">
    <text evidence="7">Homodimer.</text>
</comment>
<protein>
    <recommendedName>
        <fullName evidence="7">Aspartate--tRNA(Asp/Asn) ligase</fullName>
        <ecNumber evidence="7">6.1.1.23</ecNumber>
    </recommendedName>
    <alternativeName>
        <fullName evidence="7">Aspartyl-tRNA synthetase</fullName>
        <shortName evidence="7">AspRS</shortName>
    </alternativeName>
    <alternativeName>
        <fullName evidence="7">Non-discriminating aspartyl-tRNA synthetase</fullName>
        <shortName evidence="7">ND-AspRS</shortName>
    </alternativeName>
</protein>
<dbReference type="InterPro" id="IPR029351">
    <property type="entry name" value="GAD_dom"/>
</dbReference>
<feature type="region of interest" description="Aspartate" evidence="7">
    <location>
        <begin position="202"/>
        <end position="205"/>
    </location>
</feature>
<evidence type="ECO:0000256" key="3">
    <source>
        <dbReference type="ARBA" id="ARBA00022741"/>
    </source>
</evidence>
<dbReference type="InterPro" id="IPR002312">
    <property type="entry name" value="Asp/Asn-tRNA-synth_IIb"/>
</dbReference>
<dbReference type="HAMAP" id="MF_00044">
    <property type="entry name" value="Asp_tRNA_synth_type1"/>
    <property type="match status" value="1"/>
</dbReference>
<proteinExistence type="inferred from homology"/>
<dbReference type="AlphaFoldDB" id="A0A533Q9S2"/>
<evidence type="ECO:0000259" key="8">
    <source>
        <dbReference type="PROSITE" id="PS50862"/>
    </source>
</evidence>
<dbReference type="Gene3D" id="3.30.930.10">
    <property type="entry name" value="Bira Bifunctional Protein, Domain 2"/>
    <property type="match status" value="1"/>
</dbReference>
<organism evidence="9 10">
    <name type="scientific">Candidatus Jettenia ecosi</name>
    <dbReference type="NCBI Taxonomy" id="2494326"/>
    <lineage>
        <taxon>Bacteria</taxon>
        <taxon>Pseudomonadati</taxon>
        <taxon>Planctomycetota</taxon>
        <taxon>Candidatus Brocadiia</taxon>
        <taxon>Candidatus Brocadiales</taxon>
        <taxon>Candidatus Brocadiaceae</taxon>
        <taxon>Candidatus Jettenia</taxon>
    </lineage>
</organism>
<accession>A0A533Q9S2</accession>
<dbReference type="InterPro" id="IPR004364">
    <property type="entry name" value="Aa-tRNA-synt_II"/>
</dbReference>
<dbReference type="Gene3D" id="2.40.50.140">
    <property type="entry name" value="Nucleic acid-binding proteins"/>
    <property type="match status" value="1"/>
</dbReference>
<dbReference type="PROSITE" id="PS50862">
    <property type="entry name" value="AA_TRNA_LIGASE_II"/>
    <property type="match status" value="1"/>
</dbReference>
<keyword evidence="7" id="KW-0963">Cytoplasm</keyword>
<dbReference type="CDD" id="cd04317">
    <property type="entry name" value="EcAspRS_like_N"/>
    <property type="match status" value="1"/>
</dbReference>
<dbReference type="SUPFAM" id="SSF55261">
    <property type="entry name" value="GAD domain-like"/>
    <property type="match status" value="1"/>
</dbReference>
<dbReference type="InterPro" id="IPR012340">
    <property type="entry name" value="NA-bd_OB-fold"/>
</dbReference>
<dbReference type="InterPro" id="IPR004115">
    <property type="entry name" value="GAD-like_sf"/>
</dbReference>
<dbReference type="InterPro" id="IPR004524">
    <property type="entry name" value="Asp-tRNA-ligase_1"/>
</dbReference>
<evidence type="ECO:0000256" key="7">
    <source>
        <dbReference type="HAMAP-Rule" id="MF_00044"/>
    </source>
</evidence>
<dbReference type="GO" id="GO:0003676">
    <property type="term" value="F:nucleic acid binding"/>
    <property type="evidence" value="ECO:0007669"/>
    <property type="project" value="InterPro"/>
</dbReference>
<dbReference type="GO" id="GO:0006422">
    <property type="term" value="P:aspartyl-tRNA aminoacylation"/>
    <property type="evidence" value="ECO:0007669"/>
    <property type="project" value="UniProtKB-UniRule"/>
</dbReference>
<evidence type="ECO:0000256" key="4">
    <source>
        <dbReference type="ARBA" id="ARBA00022840"/>
    </source>
</evidence>
<feature type="binding site" evidence="7">
    <location>
        <position position="492"/>
    </location>
    <ligand>
        <name>L-aspartate</name>
        <dbReference type="ChEBI" id="CHEBI:29991"/>
    </ligand>
</feature>
<dbReference type="Pfam" id="PF00152">
    <property type="entry name" value="tRNA-synt_2"/>
    <property type="match status" value="1"/>
</dbReference>
<keyword evidence="2 7" id="KW-0436">Ligase</keyword>
<feature type="binding site" evidence="7">
    <location>
        <begin position="537"/>
        <end position="540"/>
    </location>
    <ligand>
        <name>ATP</name>
        <dbReference type="ChEBI" id="CHEBI:30616"/>
    </ligand>
</feature>
<dbReference type="InterPro" id="IPR047089">
    <property type="entry name" value="Asp-tRNA-ligase_1_N"/>
</dbReference>
<feature type="binding site" evidence="7">
    <location>
        <position position="224"/>
    </location>
    <ligand>
        <name>L-aspartate</name>
        <dbReference type="ChEBI" id="CHEBI:29991"/>
    </ligand>
</feature>
<sequence length="590" mass="66810">MSILKRTHTCGQLRIGDVKSVVILVGWVSSIRDHGGLIFVDLRDRYGITQVVFNPDTGNEFYDIARQLRQEYVIAIKGSVSARPTGTANPNLDTGEIEVHADTLEVLNKSETPPFEIADESNVSLELRLKYRYLDLRRSIMQKRLIFRHKICQTIREYLDRLNFVDIETPVLTKSTPEGARDYLVPSRVNLGKFYALPQSPQLFKQILMVAGYDRYFQIVRCFRDEDLRAQRQPEFTQMDMEMSFIDENDIIRIIEGLVATVFDKVIGKKVPTPFARLSYKEAMTSYGCDAPDLRFDMKIKDISDIAQTSNFKVFLDTIKSGGQVRGINATGCGNYSRKDIDDLTAFVGQFGAKGLAWFKVEENGLASSIAKFFPLENQENIQRRMDAKKGDLLLFVADKPKVVSQSLAQLRLHLGHKNKLINTSVFNFSWVVDFPLFDYNEDLKRYESLHHPFTSPYPDDLPILEEKPLEVKARAYDLVLNGVELGGGSIRIHTPEVQKRVFRLLGIDDVNAAAKFGFLLDALKYGAPPHGGIALGVDRMVTLLLQLDDIREVIAFPKTQKATCLMTNAPSEVDTQQLCDLGIRLIEHT</sequence>
<dbReference type="Proteomes" id="UP000319783">
    <property type="component" value="Unassembled WGS sequence"/>
</dbReference>
<name>A0A533Q9S2_9BACT</name>
<keyword evidence="3 7" id="KW-0547">Nucleotide-binding</keyword>
<dbReference type="PANTHER" id="PTHR22594">
    <property type="entry name" value="ASPARTYL/LYSYL-TRNA SYNTHETASE"/>
    <property type="match status" value="1"/>
</dbReference>
<evidence type="ECO:0000313" key="10">
    <source>
        <dbReference type="Proteomes" id="UP000319783"/>
    </source>
</evidence>
<comment type="function">
    <text evidence="7">Aspartyl-tRNA synthetase with relaxed tRNA specificity since it is able to aspartylate not only its cognate tRNA(Asp) but also tRNA(Asn). Reaction proceeds in two steps: L-aspartate is first activated by ATP to form Asp-AMP and then transferred to the acceptor end of tRNA(Asp/Asn).</text>
</comment>
<dbReference type="GO" id="GO:0005524">
    <property type="term" value="F:ATP binding"/>
    <property type="evidence" value="ECO:0007669"/>
    <property type="project" value="UniProtKB-UniRule"/>
</dbReference>
<feature type="domain" description="Aminoacyl-transfer RNA synthetases class-II family profile" evidence="8">
    <location>
        <begin position="148"/>
        <end position="558"/>
    </location>
</feature>
<evidence type="ECO:0000256" key="2">
    <source>
        <dbReference type="ARBA" id="ARBA00022598"/>
    </source>
</evidence>
<dbReference type="GO" id="GO:0004815">
    <property type="term" value="F:aspartate-tRNA ligase activity"/>
    <property type="evidence" value="ECO:0007669"/>
    <property type="project" value="UniProtKB-UniRule"/>
</dbReference>
<dbReference type="GO" id="GO:0050560">
    <property type="term" value="F:aspartate-tRNA(Asn) ligase activity"/>
    <property type="evidence" value="ECO:0007669"/>
    <property type="project" value="UniProtKB-EC"/>
</dbReference>
<gene>
    <name evidence="7" type="primary">aspS</name>
    <name evidence="9" type="ORF">JETT_2290</name>
</gene>
<dbReference type="SUPFAM" id="SSF50249">
    <property type="entry name" value="Nucleic acid-binding proteins"/>
    <property type="match status" value="1"/>
</dbReference>
<dbReference type="EMBL" id="SULG01000048">
    <property type="protein sequence ID" value="TLD41443.1"/>
    <property type="molecule type" value="Genomic_DNA"/>
</dbReference>
<comment type="similarity">
    <text evidence="1 7">Belongs to the class-II aminoacyl-tRNA synthetase family. Type 1 subfamily.</text>
</comment>
<dbReference type="InterPro" id="IPR047090">
    <property type="entry name" value="AspRS_core"/>
</dbReference>
<dbReference type="NCBIfam" id="NF001750">
    <property type="entry name" value="PRK00476.1"/>
    <property type="match status" value="1"/>
</dbReference>
<dbReference type="GO" id="GO:0005737">
    <property type="term" value="C:cytoplasm"/>
    <property type="evidence" value="ECO:0007669"/>
    <property type="project" value="UniProtKB-SubCell"/>
</dbReference>
<reference evidence="9 10" key="1">
    <citation type="submission" date="2019-04" db="EMBL/GenBank/DDBJ databases">
        <title>Genome of a novel bacterium Candidatus Jettenia ecosi reconstructed from metagenome of an anammox bioreactor.</title>
        <authorList>
            <person name="Mardanov A.V."/>
            <person name="Beletsky A.V."/>
            <person name="Ravin N.V."/>
            <person name="Botchkova E.A."/>
            <person name="Litti Y.V."/>
            <person name="Nozhevnikova A.N."/>
        </authorList>
    </citation>
    <scope>NUCLEOTIDE SEQUENCE [LARGE SCALE GENOMIC DNA]</scope>
    <source>
        <strain evidence="9">J2</strain>
    </source>
</reference>
<evidence type="ECO:0000256" key="5">
    <source>
        <dbReference type="ARBA" id="ARBA00022917"/>
    </source>
</evidence>
<comment type="catalytic activity">
    <reaction evidence="7">
        <text>tRNA(Asx) + L-aspartate + ATP = L-aspartyl-tRNA(Asx) + AMP + diphosphate</text>
        <dbReference type="Rhea" id="RHEA:18349"/>
        <dbReference type="Rhea" id="RHEA-COMP:9710"/>
        <dbReference type="Rhea" id="RHEA-COMP:9711"/>
        <dbReference type="ChEBI" id="CHEBI:29991"/>
        <dbReference type="ChEBI" id="CHEBI:30616"/>
        <dbReference type="ChEBI" id="CHEBI:33019"/>
        <dbReference type="ChEBI" id="CHEBI:78442"/>
        <dbReference type="ChEBI" id="CHEBI:78516"/>
        <dbReference type="ChEBI" id="CHEBI:456215"/>
        <dbReference type="EC" id="6.1.1.23"/>
    </reaction>
</comment>
<keyword evidence="4 7" id="KW-0067">ATP-binding</keyword>
<feature type="binding site" evidence="7">
    <location>
        <position position="233"/>
    </location>
    <ligand>
        <name>ATP</name>
        <dbReference type="ChEBI" id="CHEBI:30616"/>
    </ligand>
</feature>
<evidence type="ECO:0000256" key="6">
    <source>
        <dbReference type="ARBA" id="ARBA00023146"/>
    </source>
</evidence>
<dbReference type="Pfam" id="PF01336">
    <property type="entry name" value="tRNA_anti-codon"/>
    <property type="match status" value="1"/>
</dbReference>
<dbReference type="InterPro" id="IPR006195">
    <property type="entry name" value="aa-tRNA-synth_II"/>
</dbReference>
<dbReference type="CDD" id="cd00777">
    <property type="entry name" value="AspRS_core"/>
    <property type="match status" value="1"/>
</dbReference>
<keyword evidence="5 7" id="KW-0648">Protein biosynthesis</keyword>
<evidence type="ECO:0000256" key="1">
    <source>
        <dbReference type="ARBA" id="ARBA00006303"/>
    </source>
</evidence>
<dbReference type="Pfam" id="PF02938">
    <property type="entry name" value="GAD"/>
    <property type="match status" value="1"/>
</dbReference>
<feature type="site" description="Important for tRNA non-discrimination" evidence="7">
    <location>
        <position position="86"/>
    </location>
</feature>
<feature type="site" description="Important for tRNA non-discrimination" evidence="7">
    <location>
        <position position="34"/>
    </location>
</feature>
<dbReference type="EC" id="6.1.1.23" evidence="7"/>